<dbReference type="RefSeq" id="WP_332082976.1">
    <property type="nucleotide sequence ID" value="NZ_JAZHYN010000068.1"/>
</dbReference>
<evidence type="ECO:0000313" key="2">
    <source>
        <dbReference type="Proteomes" id="UP001350748"/>
    </source>
</evidence>
<comment type="caution">
    <text evidence="1">The sequence shown here is derived from an EMBL/GenBank/DDBJ whole genome shotgun (WGS) entry which is preliminary data.</text>
</comment>
<accession>A0ABU7XLC3</accession>
<dbReference type="Proteomes" id="UP001350748">
    <property type="component" value="Unassembled WGS sequence"/>
</dbReference>
<gene>
    <name evidence="1" type="ORF">V3H18_15530</name>
</gene>
<name>A0ABU7XLC3_9HYPH</name>
<sequence length="64" mass="6818">MGVFSLMLAGCRSTGDGCPPLVDYSLKEQKRAAAELRALPQNSPLAAMIVDYKKTRDACRASGS</sequence>
<proteinExistence type="predicted"/>
<organism evidence="1 2">
    <name type="scientific">Methylocystis borbori</name>
    <dbReference type="NCBI Taxonomy" id="3118750"/>
    <lineage>
        <taxon>Bacteria</taxon>
        <taxon>Pseudomonadati</taxon>
        <taxon>Pseudomonadota</taxon>
        <taxon>Alphaproteobacteria</taxon>
        <taxon>Hyphomicrobiales</taxon>
        <taxon>Methylocystaceae</taxon>
        <taxon>Methylocystis</taxon>
    </lineage>
</organism>
<protein>
    <recommendedName>
        <fullName evidence="3">Lipoprotein</fullName>
    </recommendedName>
</protein>
<dbReference type="EMBL" id="JAZHYN010000068">
    <property type="protein sequence ID" value="MEF3367945.1"/>
    <property type="molecule type" value="Genomic_DNA"/>
</dbReference>
<reference evidence="1 2" key="1">
    <citation type="submission" date="2024-02" db="EMBL/GenBank/DDBJ databases">
        <authorList>
            <person name="Grouzdev D."/>
        </authorList>
    </citation>
    <scope>NUCLEOTIDE SEQUENCE [LARGE SCALE GENOMIC DNA]</scope>
    <source>
        <strain evidence="1 2">9N</strain>
    </source>
</reference>
<keyword evidence="2" id="KW-1185">Reference proteome</keyword>
<evidence type="ECO:0000313" key="1">
    <source>
        <dbReference type="EMBL" id="MEF3367945.1"/>
    </source>
</evidence>
<evidence type="ECO:0008006" key="3">
    <source>
        <dbReference type="Google" id="ProtNLM"/>
    </source>
</evidence>